<gene>
    <name evidence="1" type="ORF">DPMN_167705</name>
</gene>
<reference evidence="1" key="2">
    <citation type="submission" date="2020-11" db="EMBL/GenBank/DDBJ databases">
        <authorList>
            <person name="McCartney M.A."/>
            <person name="Auch B."/>
            <person name="Kono T."/>
            <person name="Mallez S."/>
            <person name="Becker A."/>
            <person name="Gohl D.M."/>
            <person name="Silverstein K.A.T."/>
            <person name="Koren S."/>
            <person name="Bechman K.B."/>
            <person name="Herman A."/>
            <person name="Abrahante J.E."/>
            <person name="Garbe J."/>
        </authorList>
    </citation>
    <scope>NUCLEOTIDE SEQUENCE</scope>
    <source>
        <strain evidence="1">Duluth1</strain>
        <tissue evidence="1">Whole animal</tissue>
    </source>
</reference>
<keyword evidence="2" id="KW-1185">Reference proteome</keyword>
<reference evidence="1" key="1">
    <citation type="journal article" date="2019" name="bioRxiv">
        <title>The Genome of the Zebra Mussel, Dreissena polymorpha: A Resource for Invasive Species Research.</title>
        <authorList>
            <person name="McCartney M.A."/>
            <person name="Auch B."/>
            <person name="Kono T."/>
            <person name="Mallez S."/>
            <person name="Zhang Y."/>
            <person name="Obille A."/>
            <person name="Becker A."/>
            <person name="Abrahante J.E."/>
            <person name="Garbe J."/>
            <person name="Badalamenti J.P."/>
            <person name="Herman A."/>
            <person name="Mangelson H."/>
            <person name="Liachko I."/>
            <person name="Sullivan S."/>
            <person name="Sone E.D."/>
            <person name="Koren S."/>
            <person name="Silverstein K.A.T."/>
            <person name="Beckman K.B."/>
            <person name="Gohl D.M."/>
        </authorList>
    </citation>
    <scope>NUCLEOTIDE SEQUENCE</scope>
    <source>
        <strain evidence="1">Duluth1</strain>
        <tissue evidence="1">Whole animal</tissue>
    </source>
</reference>
<dbReference type="AlphaFoldDB" id="A0A9D4F4B4"/>
<organism evidence="1 2">
    <name type="scientific">Dreissena polymorpha</name>
    <name type="common">Zebra mussel</name>
    <name type="synonym">Mytilus polymorpha</name>
    <dbReference type="NCBI Taxonomy" id="45954"/>
    <lineage>
        <taxon>Eukaryota</taxon>
        <taxon>Metazoa</taxon>
        <taxon>Spiralia</taxon>
        <taxon>Lophotrochozoa</taxon>
        <taxon>Mollusca</taxon>
        <taxon>Bivalvia</taxon>
        <taxon>Autobranchia</taxon>
        <taxon>Heteroconchia</taxon>
        <taxon>Euheterodonta</taxon>
        <taxon>Imparidentia</taxon>
        <taxon>Neoheterodontei</taxon>
        <taxon>Myida</taxon>
        <taxon>Dreissenoidea</taxon>
        <taxon>Dreissenidae</taxon>
        <taxon>Dreissena</taxon>
    </lineage>
</organism>
<evidence type="ECO:0000313" key="2">
    <source>
        <dbReference type="Proteomes" id="UP000828390"/>
    </source>
</evidence>
<evidence type="ECO:0000313" key="1">
    <source>
        <dbReference type="EMBL" id="KAH3789525.1"/>
    </source>
</evidence>
<dbReference type="Proteomes" id="UP000828390">
    <property type="component" value="Unassembled WGS sequence"/>
</dbReference>
<sequence>MRPYCALVDNLKDKILSGRSSQGSAARCSAFMARLEVTGRCLHPRDSYPSTLSVLSTAIPGSLYRATPLMF</sequence>
<dbReference type="EMBL" id="JAIWYP010000008">
    <property type="protein sequence ID" value="KAH3789525.1"/>
    <property type="molecule type" value="Genomic_DNA"/>
</dbReference>
<comment type="caution">
    <text evidence="1">The sequence shown here is derived from an EMBL/GenBank/DDBJ whole genome shotgun (WGS) entry which is preliminary data.</text>
</comment>
<name>A0A9D4F4B4_DREPO</name>
<proteinExistence type="predicted"/>
<accession>A0A9D4F4B4</accession>
<protein>
    <submittedName>
        <fullName evidence="1">Uncharacterized protein</fullName>
    </submittedName>
</protein>